<dbReference type="OrthoDB" id="8194394at2759"/>
<proteinExistence type="predicted"/>
<dbReference type="Proteomes" id="UP000494040">
    <property type="component" value="Unassembled WGS sequence"/>
</dbReference>
<dbReference type="GO" id="GO:0034599">
    <property type="term" value="P:cellular response to oxidative stress"/>
    <property type="evidence" value="ECO:0007669"/>
    <property type="project" value="TreeGrafter"/>
</dbReference>
<dbReference type="PROSITE" id="PS51354">
    <property type="entry name" value="GLUTAREDOXIN_2"/>
    <property type="match status" value="1"/>
</dbReference>
<accession>A0A8I6R9M1</accession>
<dbReference type="Pfam" id="PF00462">
    <property type="entry name" value="Glutaredoxin"/>
    <property type="match status" value="1"/>
</dbReference>
<reference evidence="2" key="1">
    <citation type="submission" date="2022-01" db="UniProtKB">
        <authorList>
            <consortium name="EnsemblMetazoa"/>
        </authorList>
    </citation>
    <scope>IDENTIFICATION</scope>
</reference>
<dbReference type="RefSeq" id="XP_014241591.1">
    <property type="nucleotide sequence ID" value="XM_014386105.2"/>
</dbReference>
<name>A0A8I6R9M1_CIMLE</name>
<dbReference type="GeneID" id="106662216"/>
<dbReference type="EnsemblMetazoa" id="XM_014386105.2">
    <property type="protein sequence ID" value="XP_014241591.1"/>
    <property type="gene ID" value="LOC106662216"/>
</dbReference>
<sequence>MRPIIIMGCACCKNREAQLRGLINYNRVVIFSKTICPFSDDAKKIFRLMNSDYASIELDELSPSHGLLKALKAKTGRTTVNPYCMTTKSLRSNTGCVSTYPKSDKGPCRNSCQARTSVAARRNR</sequence>
<protein>
    <recommendedName>
        <fullName evidence="1">Glutaredoxin domain-containing protein</fullName>
    </recommendedName>
</protein>
<dbReference type="AlphaFoldDB" id="A0A8I6R9M1"/>
<feature type="domain" description="Glutaredoxin" evidence="1">
    <location>
        <begin position="28"/>
        <end position="80"/>
    </location>
</feature>
<organism evidence="2 3">
    <name type="scientific">Cimex lectularius</name>
    <name type="common">Bed bug</name>
    <name type="synonym">Acanthia lectularia</name>
    <dbReference type="NCBI Taxonomy" id="79782"/>
    <lineage>
        <taxon>Eukaryota</taxon>
        <taxon>Metazoa</taxon>
        <taxon>Ecdysozoa</taxon>
        <taxon>Arthropoda</taxon>
        <taxon>Hexapoda</taxon>
        <taxon>Insecta</taxon>
        <taxon>Pterygota</taxon>
        <taxon>Neoptera</taxon>
        <taxon>Paraneoptera</taxon>
        <taxon>Hemiptera</taxon>
        <taxon>Heteroptera</taxon>
        <taxon>Panheteroptera</taxon>
        <taxon>Cimicomorpha</taxon>
        <taxon>Cimicidae</taxon>
        <taxon>Cimex</taxon>
    </lineage>
</organism>
<dbReference type="PANTHER" id="PTHR45694:SF5">
    <property type="entry name" value="GLUTAREDOXIN 2"/>
    <property type="match status" value="1"/>
</dbReference>
<dbReference type="Gene3D" id="3.40.30.10">
    <property type="entry name" value="Glutaredoxin"/>
    <property type="match status" value="1"/>
</dbReference>
<evidence type="ECO:0000259" key="1">
    <source>
        <dbReference type="Pfam" id="PF00462"/>
    </source>
</evidence>
<keyword evidence="3" id="KW-1185">Reference proteome</keyword>
<dbReference type="GO" id="GO:0015038">
    <property type="term" value="F:glutathione disulfide oxidoreductase activity"/>
    <property type="evidence" value="ECO:0007669"/>
    <property type="project" value="TreeGrafter"/>
</dbReference>
<dbReference type="GO" id="GO:0005737">
    <property type="term" value="C:cytoplasm"/>
    <property type="evidence" value="ECO:0007669"/>
    <property type="project" value="TreeGrafter"/>
</dbReference>
<evidence type="ECO:0000313" key="2">
    <source>
        <dbReference type="EnsemblMetazoa" id="XP_014241591.1"/>
    </source>
</evidence>
<dbReference type="PANTHER" id="PTHR45694">
    <property type="entry name" value="GLUTAREDOXIN 2"/>
    <property type="match status" value="1"/>
</dbReference>
<dbReference type="InterPro" id="IPR036249">
    <property type="entry name" value="Thioredoxin-like_sf"/>
</dbReference>
<dbReference type="SUPFAM" id="SSF52833">
    <property type="entry name" value="Thioredoxin-like"/>
    <property type="match status" value="1"/>
</dbReference>
<dbReference type="InterPro" id="IPR002109">
    <property type="entry name" value="Glutaredoxin"/>
</dbReference>
<evidence type="ECO:0000313" key="3">
    <source>
        <dbReference type="Proteomes" id="UP000494040"/>
    </source>
</evidence>